<feature type="domain" description="Thioesterase TesA-like" evidence="3">
    <location>
        <begin position="22"/>
        <end position="245"/>
    </location>
</feature>
<dbReference type="InterPro" id="IPR020802">
    <property type="entry name" value="TesA-like"/>
</dbReference>
<dbReference type="RefSeq" id="WP_120696636.1">
    <property type="nucleotide sequence ID" value="NZ_RBDX01000005.1"/>
</dbReference>
<dbReference type="SMART" id="SM00824">
    <property type="entry name" value="PKS_TE"/>
    <property type="match status" value="1"/>
</dbReference>
<dbReference type="EMBL" id="RBDX01000005">
    <property type="protein sequence ID" value="RKN10610.1"/>
    <property type="molecule type" value="Genomic_DNA"/>
</dbReference>
<dbReference type="InterPro" id="IPR001031">
    <property type="entry name" value="Thioesterase"/>
</dbReference>
<dbReference type="Proteomes" id="UP000275024">
    <property type="component" value="Unassembled WGS sequence"/>
</dbReference>
<name>A0A3A9WCV5_9ACTN</name>
<dbReference type="SUPFAM" id="SSF53474">
    <property type="entry name" value="alpha/beta-Hydrolases"/>
    <property type="match status" value="1"/>
</dbReference>
<dbReference type="EMBL" id="RBDY01000005">
    <property type="protein sequence ID" value="RKN24871.1"/>
    <property type="molecule type" value="Genomic_DNA"/>
</dbReference>
<dbReference type="AlphaFoldDB" id="A0A3A9WCV5"/>
<evidence type="ECO:0000256" key="1">
    <source>
        <dbReference type="ARBA" id="ARBA00007169"/>
    </source>
</evidence>
<dbReference type="Gene3D" id="3.40.50.1820">
    <property type="entry name" value="alpha/beta hydrolase"/>
    <property type="match status" value="1"/>
</dbReference>
<dbReference type="GO" id="GO:0016787">
    <property type="term" value="F:hydrolase activity"/>
    <property type="evidence" value="ECO:0007669"/>
    <property type="project" value="UniProtKB-KW"/>
</dbReference>
<dbReference type="PANTHER" id="PTHR11487:SF0">
    <property type="entry name" value="S-ACYL FATTY ACID SYNTHASE THIOESTERASE, MEDIUM CHAIN"/>
    <property type="match status" value="1"/>
</dbReference>
<reference evidence="6 7" key="1">
    <citation type="submission" date="2018-09" db="EMBL/GenBank/DDBJ databases">
        <title>Streptomyces sp. nov. DS1-2, an endophytic actinomycete isolated from roots of Dendrobium scabrilingue.</title>
        <authorList>
            <person name="Kuncharoen N."/>
            <person name="Kudo T."/>
            <person name="Ohkuma M."/>
            <person name="Yuki M."/>
            <person name="Tanasupawat S."/>
        </authorList>
    </citation>
    <scope>NUCLEOTIDE SEQUENCE [LARGE SCALE GENOMIC DNA]</scope>
    <source>
        <strain evidence="4 7">AZ1-7</strain>
        <strain evidence="5 6">DS1-2</strain>
    </source>
</reference>
<evidence type="ECO:0000313" key="7">
    <source>
        <dbReference type="Proteomes" id="UP000275024"/>
    </source>
</evidence>
<keyword evidence="2" id="KW-0378">Hydrolase</keyword>
<accession>A0A3A9WCV5</accession>
<evidence type="ECO:0000313" key="6">
    <source>
        <dbReference type="Proteomes" id="UP000268652"/>
    </source>
</evidence>
<organism evidence="4 7">
    <name type="scientific">Streptomyces radicis</name>
    <dbReference type="NCBI Taxonomy" id="1750517"/>
    <lineage>
        <taxon>Bacteria</taxon>
        <taxon>Bacillati</taxon>
        <taxon>Actinomycetota</taxon>
        <taxon>Actinomycetes</taxon>
        <taxon>Kitasatosporales</taxon>
        <taxon>Streptomycetaceae</taxon>
        <taxon>Streptomyces</taxon>
    </lineage>
</organism>
<dbReference type="Proteomes" id="UP000268652">
    <property type="component" value="Unassembled WGS sequence"/>
</dbReference>
<keyword evidence="6" id="KW-1185">Reference proteome</keyword>
<comment type="similarity">
    <text evidence="1">Belongs to the thioesterase family.</text>
</comment>
<evidence type="ECO:0000313" key="5">
    <source>
        <dbReference type="EMBL" id="RKN24871.1"/>
    </source>
</evidence>
<dbReference type="InterPro" id="IPR012223">
    <property type="entry name" value="TEII"/>
</dbReference>
<proteinExistence type="inferred from homology"/>
<gene>
    <name evidence="5" type="ORF">D7318_10500</name>
    <name evidence="4" type="ORF">D7319_09320</name>
</gene>
<dbReference type="PANTHER" id="PTHR11487">
    <property type="entry name" value="THIOESTERASE"/>
    <property type="match status" value="1"/>
</dbReference>
<evidence type="ECO:0000259" key="3">
    <source>
        <dbReference type="SMART" id="SM00824"/>
    </source>
</evidence>
<dbReference type="InterPro" id="IPR029058">
    <property type="entry name" value="AB_hydrolase_fold"/>
</dbReference>
<dbReference type="GO" id="GO:0008610">
    <property type="term" value="P:lipid biosynthetic process"/>
    <property type="evidence" value="ECO:0007669"/>
    <property type="project" value="TreeGrafter"/>
</dbReference>
<comment type="caution">
    <text evidence="4">The sequence shown here is derived from an EMBL/GenBank/DDBJ whole genome shotgun (WGS) entry which is preliminary data.</text>
</comment>
<evidence type="ECO:0000256" key="2">
    <source>
        <dbReference type="ARBA" id="ARBA00022801"/>
    </source>
</evidence>
<dbReference type="Pfam" id="PF00975">
    <property type="entry name" value="Thioesterase"/>
    <property type="match status" value="1"/>
</dbReference>
<dbReference type="OrthoDB" id="8480037at2"/>
<sequence>MSGGDAWIRRFHPAHAGRTRLVCFPHAGGSASFYHPLSAALHPDVEVLTVQYPGRQDRRGEPFATEILPLAERVAEALGPWQREPWAFFGHSMGAVLAFETARVLERTPGAPPLSALVVSGRRAPATRRDEAFHREDDDGLIAEIRRLNGTESGVLDNEELLRMVLPAVRNDYRAIETYRGDPEARINAPISAFIGDRDPKSTVAEAERWAGHTEAGFDLHVFEGGHFYLVDRQVEVVQRITDCLKRAAGR</sequence>
<evidence type="ECO:0000313" key="4">
    <source>
        <dbReference type="EMBL" id="RKN10610.1"/>
    </source>
</evidence>
<protein>
    <submittedName>
        <fullName evidence="4">Thioesterase</fullName>
    </submittedName>
</protein>